<evidence type="ECO:0000256" key="1">
    <source>
        <dbReference type="SAM" id="Phobius"/>
    </source>
</evidence>
<feature type="transmembrane region" description="Helical" evidence="1">
    <location>
        <begin position="171"/>
        <end position="194"/>
    </location>
</feature>
<keyword evidence="3" id="KW-1185">Reference proteome</keyword>
<dbReference type="AlphaFoldDB" id="A0A2U1T3I9"/>
<keyword evidence="1" id="KW-0472">Membrane</keyword>
<feature type="transmembrane region" description="Helical" evidence="1">
    <location>
        <begin position="27"/>
        <end position="45"/>
    </location>
</feature>
<name>A0A2U1T3I9_9MICO</name>
<feature type="transmembrane region" description="Helical" evidence="1">
    <location>
        <begin position="131"/>
        <end position="151"/>
    </location>
</feature>
<keyword evidence="1" id="KW-1133">Transmembrane helix</keyword>
<feature type="transmembrane region" description="Helical" evidence="1">
    <location>
        <begin position="101"/>
        <end position="119"/>
    </location>
</feature>
<accession>A0A2U1T3I9</accession>
<proteinExistence type="predicted"/>
<evidence type="ECO:0008006" key="4">
    <source>
        <dbReference type="Google" id="ProtNLM"/>
    </source>
</evidence>
<comment type="caution">
    <text evidence="2">The sequence shown here is derived from an EMBL/GenBank/DDBJ whole genome shotgun (WGS) entry which is preliminary data.</text>
</comment>
<evidence type="ECO:0000313" key="2">
    <source>
        <dbReference type="EMBL" id="PWB98439.1"/>
    </source>
</evidence>
<dbReference type="NCBIfam" id="NF038065">
    <property type="entry name" value="Pr6Pr"/>
    <property type="match status" value="1"/>
</dbReference>
<dbReference type="EMBL" id="QEEX01000001">
    <property type="protein sequence ID" value="PWB98439.1"/>
    <property type="molecule type" value="Genomic_DNA"/>
</dbReference>
<keyword evidence="1" id="KW-0812">Transmembrane</keyword>
<dbReference type="Proteomes" id="UP000244978">
    <property type="component" value="Unassembled WGS sequence"/>
</dbReference>
<feature type="transmembrane region" description="Helical" evidence="1">
    <location>
        <begin position="57"/>
        <end position="75"/>
    </location>
</feature>
<protein>
    <recommendedName>
        <fullName evidence="4">Integral membrane regulator</fullName>
    </recommendedName>
</protein>
<organism evidence="2 3">
    <name type="scientific">Homoserinimonas hongtaonis</name>
    <dbReference type="NCBI Taxonomy" id="2079791"/>
    <lineage>
        <taxon>Bacteria</taxon>
        <taxon>Bacillati</taxon>
        <taxon>Actinomycetota</taxon>
        <taxon>Actinomycetes</taxon>
        <taxon>Micrococcales</taxon>
        <taxon>Microbacteriaceae</taxon>
        <taxon>Homoserinimonas</taxon>
    </lineage>
</organism>
<evidence type="ECO:0000313" key="3">
    <source>
        <dbReference type="Proteomes" id="UP000244978"/>
    </source>
</evidence>
<reference evidence="3" key="1">
    <citation type="submission" date="2018-04" db="EMBL/GenBank/DDBJ databases">
        <authorList>
            <person name="Liu S."/>
            <person name="Wang Z."/>
            <person name="Li J."/>
        </authorList>
    </citation>
    <scope>NUCLEOTIDE SEQUENCE [LARGE SCALE GENOMIC DNA]</scope>
    <source>
        <strain evidence="3">S1194</strain>
    </source>
</reference>
<gene>
    <name evidence="2" type="ORF">DF220_04615</name>
</gene>
<dbReference type="InterPro" id="IPR049713">
    <property type="entry name" value="Pr6Pr-like"/>
</dbReference>
<sequence length="209" mass="22721">MWWRIAIVLVILVGLFSGSHKVLFFTVQSSAIAAGFFAVAAYFMLVRRTADAPAPRVRGAVTLYLLMTMLISHFVNNDGENPIPGILSASSPEDLLSNRSVFLLHYVAPIMVLLDWLLFGPKGVVRYRDALLWLIYPLGYILIVMARAVVLPEASDLFPYGFLDPVGKGYGGVWAWVGGLAVGVIVLSMLLVAIDRGLARLSSKAAARG</sequence>